<accession>A0ABT2FR72</accession>
<reference evidence="4" key="2">
    <citation type="submission" date="2023-07" db="EMBL/GenBank/DDBJ databases">
        <title>Shewanella mangrovi sp. nov., an acetaldehyde- degrading bacterium isolated from mangrove sediment.</title>
        <authorList>
            <person name="Liu Y."/>
        </authorList>
    </citation>
    <scope>NUCLEOTIDE SEQUENCE [LARGE SCALE GENOMIC DNA]</scope>
    <source>
        <strain evidence="4">C32</strain>
    </source>
</reference>
<comment type="caution">
    <text evidence="3">The sequence shown here is derived from an EMBL/GenBank/DDBJ whole genome shotgun (WGS) entry which is preliminary data.</text>
</comment>
<dbReference type="EMBL" id="JAKOGG010000286">
    <property type="protein sequence ID" value="MCS4558838.1"/>
    <property type="molecule type" value="Genomic_DNA"/>
</dbReference>
<dbReference type="PANTHER" id="PTHR36845">
    <property type="entry name" value="HYDROLASE, PUTATIVE (AFU_ORTHOLOGUE AFUA_7G05090)-RELATED"/>
    <property type="match status" value="1"/>
</dbReference>
<keyword evidence="4" id="KW-1185">Reference proteome</keyword>
<sequence length="90" mass="9793">WDFDIPIEDEQNPLRDSSAGIIAANGMLELSQALAGMGDQDLSERYRRAAITIVRDTLSFSLSREKARLSLCPDATAGVRVAVEDVEVGK</sequence>
<evidence type="ECO:0000313" key="3">
    <source>
        <dbReference type="EMBL" id="MCS4558838.1"/>
    </source>
</evidence>
<dbReference type="InterPro" id="IPR012341">
    <property type="entry name" value="6hp_glycosidase-like_sf"/>
</dbReference>
<name>A0ABT2FR72_9GAMM</name>
<dbReference type="Proteomes" id="UP001201549">
    <property type="component" value="Unassembled WGS sequence"/>
</dbReference>
<feature type="non-terminal residue" evidence="3">
    <location>
        <position position="1"/>
    </location>
</feature>
<organism evidence="3 4">
    <name type="scientific">Shewanella electrica</name>
    <dbReference type="NCBI Taxonomy" id="515560"/>
    <lineage>
        <taxon>Bacteria</taxon>
        <taxon>Pseudomonadati</taxon>
        <taxon>Pseudomonadota</taxon>
        <taxon>Gammaproteobacteria</taxon>
        <taxon>Alteromonadales</taxon>
        <taxon>Shewanellaceae</taxon>
        <taxon>Shewanella</taxon>
    </lineage>
</organism>
<dbReference type="SUPFAM" id="SSF48208">
    <property type="entry name" value="Six-hairpin glycosidases"/>
    <property type="match status" value="1"/>
</dbReference>
<keyword evidence="1" id="KW-0378">Hydrolase</keyword>
<comment type="similarity">
    <text evidence="2">Belongs to the glycosyl hydrolase 88 family.</text>
</comment>
<evidence type="ECO:0000256" key="2">
    <source>
        <dbReference type="ARBA" id="ARBA00038358"/>
    </source>
</evidence>
<dbReference type="InterPro" id="IPR008928">
    <property type="entry name" value="6-hairpin_glycosidase_sf"/>
</dbReference>
<feature type="non-terminal residue" evidence="3">
    <location>
        <position position="90"/>
    </location>
</feature>
<gene>
    <name evidence="3" type="ORF">L9G74_20690</name>
</gene>
<dbReference type="InterPro" id="IPR052369">
    <property type="entry name" value="UG_Glycosaminoglycan_Hydrolase"/>
</dbReference>
<evidence type="ECO:0000256" key="1">
    <source>
        <dbReference type="ARBA" id="ARBA00022801"/>
    </source>
</evidence>
<protein>
    <submittedName>
        <fullName evidence="3">Uncharacterized protein</fullName>
    </submittedName>
</protein>
<dbReference type="PANTHER" id="PTHR36845:SF1">
    <property type="entry name" value="HYDROLASE, PUTATIVE (AFU_ORTHOLOGUE AFUA_7G05090)-RELATED"/>
    <property type="match status" value="1"/>
</dbReference>
<proteinExistence type="inferred from homology"/>
<reference evidence="3 4" key="1">
    <citation type="submission" date="2022-02" db="EMBL/GenBank/DDBJ databases">
        <authorList>
            <person name="Zhuang L."/>
        </authorList>
    </citation>
    <scope>NUCLEOTIDE SEQUENCE [LARGE SCALE GENOMIC DNA]</scope>
    <source>
        <strain evidence="3 4">C32</strain>
    </source>
</reference>
<dbReference type="Gene3D" id="1.50.10.10">
    <property type="match status" value="1"/>
</dbReference>
<evidence type="ECO:0000313" key="4">
    <source>
        <dbReference type="Proteomes" id="UP001201549"/>
    </source>
</evidence>